<accession>A0A2J6SKV0</accession>
<dbReference type="PANTHER" id="PTHR28092">
    <property type="entry name" value="FACTOR-INDUCED GENE 1 PROTEIN"/>
    <property type="match status" value="1"/>
</dbReference>
<dbReference type="GO" id="GO:0016020">
    <property type="term" value="C:membrane"/>
    <property type="evidence" value="ECO:0007669"/>
    <property type="project" value="InterPro"/>
</dbReference>
<dbReference type="STRING" id="1095630.A0A2J6SKV0"/>
<feature type="transmembrane region" description="Helical" evidence="1">
    <location>
        <begin position="29"/>
        <end position="48"/>
    </location>
</feature>
<feature type="transmembrane region" description="Helical" evidence="1">
    <location>
        <begin position="196"/>
        <end position="220"/>
    </location>
</feature>
<sequence>MASVSTVERVVVIYTGWARFNLFLGYHHVMMMVLTVSIVLSSILLAGCSSSNMNNVYLLSLSYASTPSHQDAVQVNPSISTTFANLTTPAPALEVRVGYMGFCMPDSTGDWICSRHAKSLAKTINNTHTSSSGDPLNLLWIANNFQSQIVFDGLIFSTVPLVFISILLLSTFPRWHEEEDAEGSEREVKPFPSRPVSYIVFALLILASLLIFVSVFWQHIASSAAVTMGQSLSYGTVKGKVGAVAMVLGWGSVFLDILAGVAMYVMILSIKVLSET</sequence>
<dbReference type="OrthoDB" id="3550957at2759"/>
<dbReference type="Pfam" id="PF12351">
    <property type="entry name" value="Fig1"/>
    <property type="match status" value="1"/>
</dbReference>
<dbReference type="AlphaFoldDB" id="A0A2J6SKV0"/>
<dbReference type="RefSeq" id="XP_024728305.1">
    <property type="nucleotide sequence ID" value="XM_024878695.1"/>
</dbReference>
<dbReference type="GO" id="GO:0043332">
    <property type="term" value="C:mating projection tip"/>
    <property type="evidence" value="ECO:0007669"/>
    <property type="project" value="TreeGrafter"/>
</dbReference>
<feature type="transmembrane region" description="Helical" evidence="1">
    <location>
        <begin position="241"/>
        <end position="267"/>
    </location>
</feature>
<organism evidence="2 3">
    <name type="scientific">Hyaloscypha bicolor E</name>
    <dbReference type="NCBI Taxonomy" id="1095630"/>
    <lineage>
        <taxon>Eukaryota</taxon>
        <taxon>Fungi</taxon>
        <taxon>Dikarya</taxon>
        <taxon>Ascomycota</taxon>
        <taxon>Pezizomycotina</taxon>
        <taxon>Leotiomycetes</taxon>
        <taxon>Helotiales</taxon>
        <taxon>Hyaloscyphaceae</taxon>
        <taxon>Hyaloscypha</taxon>
        <taxon>Hyaloscypha bicolor</taxon>
    </lineage>
</organism>
<keyword evidence="3" id="KW-1185">Reference proteome</keyword>
<protein>
    <recommendedName>
        <fullName evidence="4">Membrane fusion mating protein FIG1</fullName>
    </recommendedName>
</protein>
<proteinExistence type="predicted"/>
<dbReference type="PANTHER" id="PTHR28092:SF1">
    <property type="entry name" value="FACTOR-INDUCED GENE 1 PROTEIN"/>
    <property type="match status" value="1"/>
</dbReference>
<dbReference type="InParanoid" id="A0A2J6SKV0"/>
<name>A0A2J6SKV0_9HELO</name>
<feature type="transmembrane region" description="Helical" evidence="1">
    <location>
        <begin position="154"/>
        <end position="176"/>
    </location>
</feature>
<keyword evidence="1" id="KW-1133">Transmembrane helix</keyword>
<evidence type="ECO:0000256" key="1">
    <source>
        <dbReference type="SAM" id="Phobius"/>
    </source>
</evidence>
<dbReference type="GO" id="GO:0000747">
    <property type="term" value="P:conjugation with cellular fusion"/>
    <property type="evidence" value="ECO:0007669"/>
    <property type="project" value="TreeGrafter"/>
</dbReference>
<evidence type="ECO:0000313" key="2">
    <source>
        <dbReference type="EMBL" id="PMD51401.1"/>
    </source>
</evidence>
<dbReference type="FunCoup" id="A0A2J6SKV0">
    <property type="interactions" value="21"/>
</dbReference>
<dbReference type="Proteomes" id="UP000235371">
    <property type="component" value="Unassembled WGS sequence"/>
</dbReference>
<dbReference type="GeneID" id="36586772"/>
<dbReference type="EMBL" id="KZ613912">
    <property type="protein sequence ID" value="PMD51401.1"/>
    <property type="molecule type" value="Genomic_DNA"/>
</dbReference>
<reference evidence="2 3" key="1">
    <citation type="submission" date="2016-04" db="EMBL/GenBank/DDBJ databases">
        <title>A degradative enzymes factory behind the ericoid mycorrhizal symbiosis.</title>
        <authorList>
            <consortium name="DOE Joint Genome Institute"/>
            <person name="Martino E."/>
            <person name="Morin E."/>
            <person name="Grelet G."/>
            <person name="Kuo A."/>
            <person name="Kohler A."/>
            <person name="Daghino S."/>
            <person name="Barry K."/>
            <person name="Choi C."/>
            <person name="Cichocki N."/>
            <person name="Clum A."/>
            <person name="Copeland A."/>
            <person name="Hainaut M."/>
            <person name="Haridas S."/>
            <person name="Labutti K."/>
            <person name="Lindquist E."/>
            <person name="Lipzen A."/>
            <person name="Khouja H.-R."/>
            <person name="Murat C."/>
            <person name="Ohm R."/>
            <person name="Olson A."/>
            <person name="Spatafora J."/>
            <person name="Veneault-Fourrey C."/>
            <person name="Henrissat B."/>
            <person name="Grigoriev I."/>
            <person name="Martin F."/>
            <person name="Perotto S."/>
        </authorList>
    </citation>
    <scope>NUCLEOTIDE SEQUENCE [LARGE SCALE GENOMIC DNA]</scope>
    <source>
        <strain evidence="2 3">E</strain>
    </source>
</reference>
<evidence type="ECO:0008006" key="4">
    <source>
        <dbReference type="Google" id="ProtNLM"/>
    </source>
</evidence>
<keyword evidence="1" id="KW-0472">Membrane</keyword>
<evidence type="ECO:0000313" key="3">
    <source>
        <dbReference type="Proteomes" id="UP000235371"/>
    </source>
</evidence>
<keyword evidence="1" id="KW-0812">Transmembrane</keyword>
<dbReference type="InterPro" id="IPR033481">
    <property type="entry name" value="Dni1/Fig1"/>
</dbReference>
<gene>
    <name evidence="2" type="ORF">K444DRAFT_601714</name>
</gene>